<accession>A0A0W7X7R6</accession>
<name>A0A0W7X7R6_9ACTN</name>
<reference evidence="4 5" key="1">
    <citation type="submission" date="2015-12" db="EMBL/GenBank/DDBJ databases">
        <title>Draft genome sequence of Streptomyces silvensis ATCC 53525, a producer of novel hormone antagonists.</title>
        <authorList>
            <person name="Johnston C.W."/>
            <person name="Li Y."/>
            <person name="Magarvey N.A."/>
        </authorList>
    </citation>
    <scope>NUCLEOTIDE SEQUENCE [LARGE SCALE GENOMIC DNA]</scope>
    <source>
        <strain evidence="4 5">ATCC 53525</strain>
    </source>
</reference>
<dbReference type="RefSeq" id="WP_058847174.1">
    <property type="nucleotide sequence ID" value="NZ_LOCL01000029.1"/>
</dbReference>
<dbReference type="PROSITE" id="PS00018">
    <property type="entry name" value="EF_HAND_1"/>
    <property type="match status" value="3"/>
</dbReference>
<gene>
    <name evidence="4" type="ORF">AT728_08410</name>
</gene>
<sequence length="184" mass="20647">MTEDVKAQKFSTLFRWFDQNGDGSLTHDDLRQMTELFEGLAREDDKENAAAMRNAFETWWRLLLTHGDSDGDGQISRQEFIAVMKADVTDPGHFEEAVLAIVDALMRALDTNEDSVLSQSEYVRMYDALGVPPVHSAAAFRRLDRDGDGSLSHAEFRTAISEFYLSDDPEAAGNWLLGPLDRAD</sequence>
<dbReference type="OrthoDB" id="465673at2"/>
<dbReference type="STRING" id="1765722.AT728_08410"/>
<dbReference type="Proteomes" id="UP000054804">
    <property type="component" value="Unassembled WGS sequence"/>
</dbReference>
<dbReference type="EMBL" id="LOCL01000029">
    <property type="protein sequence ID" value="KUF19014.1"/>
    <property type="molecule type" value="Genomic_DNA"/>
</dbReference>
<feature type="domain" description="EF-hand" evidence="3">
    <location>
        <begin position="131"/>
        <end position="166"/>
    </location>
</feature>
<dbReference type="Pfam" id="PF13499">
    <property type="entry name" value="EF-hand_7"/>
    <property type="match status" value="1"/>
</dbReference>
<dbReference type="AlphaFoldDB" id="A0A0W7X7R6"/>
<keyword evidence="5" id="KW-1185">Reference proteome</keyword>
<evidence type="ECO:0000259" key="3">
    <source>
        <dbReference type="PROSITE" id="PS50222"/>
    </source>
</evidence>
<feature type="domain" description="EF-hand" evidence="3">
    <location>
        <begin position="5"/>
        <end position="40"/>
    </location>
</feature>
<evidence type="ECO:0000256" key="1">
    <source>
        <dbReference type="ARBA" id="ARBA00022723"/>
    </source>
</evidence>
<dbReference type="InterPro" id="IPR002048">
    <property type="entry name" value="EF_hand_dom"/>
</dbReference>
<proteinExistence type="predicted"/>
<dbReference type="InterPro" id="IPR011992">
    <property type="entry name" value="EF-hand-dom_pair"/>
</dbReference>
<dbReference type="CDD" id="cd00051">
    <property type="entry name" value="EFh"/>
    <property type="match status" value="1"/>
</dbReference>
<dbReference type="GO" id="GO:0005509">
    <property type="term" value="F:calcium ion binding"/>
    <property type="evidence" value="ECO:0007669"/>
    <property type="project" value="InterPro"/>
</dbReference>
<evidence type="ECO:0000256" key="2">
    <source>
        <dbReference type="ARBA" id="ARBA00022737"/>
    </source>
</evidence>
<feature type="domain" description="EF-hand" evidence="3">
    <location>
        <begin position="68"/>
        <end position="90"/>
    </location>
</feature>
<evidence type="ECO:0000313" key="4">
    <source>
        <dbReference type="EMBL" id="KUF19014.1"/>
    </source>
</evidence>
<comment type="caution">
    <text evidence="4">The sequence shown here is derived from an EMBL/GenBank/DDBJ whole genome shotgun (WGS) entry which is preliminary data.</text>
</comment>
<dbReference type="SMART" id="SM00054">
    <property type="entry name" value="EFh"/>
    <property type="match status" value="4"/>
</dbReference>
<dbReference type="Pfam" id="PF13202">
    <property type="entry name" value="EF-hand_5"/>
    <property type="match status" value="1"/>
</dbReference>
<dbReference type="PANTHER" id="PTHR45942">
    <property type="entry name" value="PROTEIN PHOSPATASE 3 REGULATORY SUBUNIT B ALPHA ISOFORM TYPE 1"/>
    <property type="match status" value="1"/>
</dbReference>
<dbReference type="PROSITE" id="PS50222">
    <property type="entry name" value="EF_HAND_2"/>
    <property type="match status" value="3"/>
</dbReference>
<keyword evidence="1" id="KW-0479">Metal-binding</keyword>
<dbReference type="Gene3D" id="1.10.238.10">
    <property type="entry name" value="EF-hand"/>
    <property type="match status" value="1"/>
</dbReference>
<dbReference type="SUPFAM" id="SSF47473">
    <property type="entry name" value="EF-hand"/>
    <property type="match status" value="1"/>
</dbReference>
<keyword evidence="2" id="KW-0677">Repeat</keyword>
<dbReference type="InterPro" id="IPR018247">
    <property type="entry name" value="EF_Hand_1_Ca_BS"/>
</dbReference>
<organism evidence="4 5">
    <name type="scientific">Streptomyces silvensis</name>
    <dbReference type="NCBI Taxonomy" id="1765722"/>
    <lineage>
        <taxon>Bacteria</taxon>
        <taxon>Bacillati</taxon>
        <taxon>Actinomycetota</taxon>
        <taxon>Actinomycetes</taxon>
        <taxon>Kitasatosporales</taxon>
        <taxon>Streptomycetaceae</taxon>
        <taxon>Streptomyces</taxon>
    </lineage>
</organism>
<evidence type="ECO:0000313" key="5">
    <source>
        <dbReference type="Proteomes" id="UP000054804"/>
    </source>
</evidence>
<protein>
    <submittedName>
        <fullName evidence="4">Calcium-binding protein</fullName>
    </submittedName>
</protein>